<dbReference type="AlphaFoldDB" id="A0A841GPG3"/>
<comment type="similarity">
    <text evidence="1">Belongs to the RlmJ family.</text>
</comment>
<gene>
    <name evidence="1" type="primary">rlmJ</name>
    <name evidence="2" type="ORF">HNR75_002324</name>
</gene>
<dbReference type="Pfam" id="PF04378">
    <property type="entry name" value="RsmJ"/>
    <property type="match status" value="1"/>
</dbReference>
<feature type="active site" description="Proton acceptor" evidence="1">
    <location>
        <position position="164"/>
    </location>
</feature>
<name>A0A841GPG3_9GAMM</name>
<dbReference type="Gene3D" id="3.40.50.150">
    <property type="entry name" value="Vaccinia Virus protein VP39"/>
    <property type="match status" value="1"/>
</dbReference>
<dbReference type="GO" id="GO:0005829">
    <property type="term" value="C:cytosol"/>
    <property type="evidence" value="ECO:0007669"/>
    <property type="project" value="TreeGrafter"/>
</dbReference>
<keyword evidence="1" id="KW-0694">RNA-binding</keyword>
<comment type="subunit">
    <text evidence="1">Monomer.</text>
</comment>
<feature type="site" description="Interaction with substrate rRNA" evidence="1">
    <location>
        <position position="4"/>
    </location>
</feature>
<keyword evidence="1" id="KW-0949">S-adenosyl-L-methionine</keyword>
<organism evidence="2 3">
    <name type="scientific">Tolumonas osonensis</name>
    <dbReference type="NCBI Taxonomy" id="675874"/>
    <lineage>
        <taxon>Bacteria</taxon>
        <taxon>Pseudomonadati</taxon>
        <taxon>Pseudomonadota</taxon>
        <taxon>Gammaproteobacteria</taxon>
        <taxon>Aeromonadales</taxon>
        <taxon>Aeromonadaceae</taxon>
        <taxon>Tolumonas</taxon>
    </lineage>
</organism>
<accession>A0A841GPG3</accession>
<feature type="binding site" evidence="1">
    <location>
        <position position="118"/>
    </location>
    <ligand>
        <name>S-adenosyl-L-methionine</name>
        <dbReference type="ChEBI" id="CHEBI:59789"/>
    </ligand>
</feature>
<feature type="binding site" evidence="1">
    <location>
        <position position="164"/>
    </location>
    <ligand>
        <name>S-adenosyl-L-methionine</name>
        <dbReference type="ChEBI" id="CHEBI:59789"/>
    </ligand>
</feature>
<comment type="caution">
    <text evidence="2">The sequence shown here is derived from an EMBL/GenBank/DDBJ whole genome shotgun (WGS) entry which is preliminary data.</text>
</comment>
<proteinExistence type="inferred from homology"/>
<dbReference type="PANTHER" id="PTHR37426">
    <property type="entry name" value="RIBOSOMAL RNA LARGE SUBUNIT METHYLTRANSFERASE J"/>
    <property type="match status" value="1"/>
</dbReference>
<dbReference type="Proteomes" id="UP000585721">
    <property type="component" value="Unassembled WGS sequence"/>
</dbReference>
<feature type="binding site" evidence="1">
    <location>
        <position position="42"/>
    </location>
    <ligand>
        <name>S-adenosyl-L-methionine</name>
        <dbReference type="ChEBI" id="CHEBI:59789"/>
    </ligand>
</feature>
<evidence type="ECO:0000313" key="3">
    <source>
        <dbReference type="Proteomes" id="UP000585721"/>
    </source>
</evidence>
<comment type="catalytic activity">
    <reaction evidence="1">
        <text>adenosine(2030) in 23S rRNA + S-adenosyl-L-methionine = N(6)-methyladenosine(2030) in 23S rRNA + S-adenosyl-L-homocysteine + H(+)</text>
        <dbReference type="Rhea" id="RHEA:43736"/>
        <dbReference type="Rhea" id="RHEA-COMP:10668"/>
        <dbReference type="Rhea" id="RHEA-COMP:10669"/>
        <dbReference type="ChEBI" id="CHEBI:15378"/>
        <dbReference type="ChEBI" id="CHEBI:57856"/>
        <dbReference type="ChEBI" id="CHEBI:59789"/>
        <dbReference type="ChEBI" id="CHEBI:74411"/>
        <dbReference type="ChEBI" id="CHEBI:74449"/>
        <dbReference type="EC" id="2.1.1.266"/>
    </reaction>
</comment>
<dbReference type="GO" id="GO:0003723">
    <property type="term" value="F:RNA binding"/>
    <property type="evidence" value="ECO:0007669"/>
    <property type="project" value="UniProtKB-UniRule"/>
</dbReference>
<dbReference type="SUPFAM" id="SSF53335">
    <property type="entry name" value="S-adenosyl-L-methionine-dependent methyltransferases"/>
    <property type="match status" value="1"/>
</dbReference>
<evidence type="ECO:0000256" key="1">
    <source>
        <dbReference type="HAMAP-Rule" id="MF_00934"/>
    </source>
</evidence>
<feature type="binding site" evidence="1">
    <location>
        <position position="100"/>
    </location>
    <ligand>
        <name>S-adenosyl-L-methionine</name>
        <dbReference type="ChEBI" id="CHEBI:59789"/>
    </ligand>
</feature>
<dbReference type="HAMAP" id="MF_00934">
    <property type="entry name" value="23SrRNA_methyltr_J"/>
    <property type="match status" value="1"/>
</dbReference>
<evidence type="ECO:0000313" key="2">
    <source>
        <dbReference type="EMBL" id="MBB6056392.1"/>
    </source>
</evidence>
<dbReference type="GO" id="GO:0070475">
    <property type="term" value="P:rRNA base methylation"/>
    <property type="evidence" value="ECO:0007669"/>
    <property type="project" value="UniProtKB-UniRule"/>
</dbReference>
<dbReference type="InterPro" id="IPR007473">
    <property type="entry name" value="RlmJ"/>
</dbReference>
<sequence length="282" mass="32396">MLSYRHAFHAGNHADILKHAVISLLIDQLKQKDKPFCYLDTHSGGGCYDLTGEWANKKAEYLDGIARLWPQRDKWPALKSYLDCVTALNSGDELHYYPGSPEIARSLLREQDRLILMELHNNEIDILRQHMHRDKRVALHHRDGFEGLVALTPPTPRRGLALIDPPYELKEDYERVVKTLAKAWKRWSVGIYAVWYPLLGKEADRSQYMLRECEKLGIPMLTAELSVQAQSPTWGMHGSGMTIFNPPWQFEQQLEKLLPELCSLLALTPQASWTIKSHNSES</sequence>
<keyword evidence="1 2" id="KW-0489">Methyltransferase</keyword>
<comment type="function">
    <text evidence="1">Specifically methylates the adenine in position 2030 of 23S rRNA.</text>
</comment>
<dbReference type="InterPro" id="IPR029063">
    <property type="entry name" value="SAM-dependent_MTases_sf"/>
</dbReference>
<keyword evidence="1" id="KW-0698">rRNA processing</keyword>
<dbReference type="RefSeq" id="WP_188027111.1">
    <property type="nucleotide sequence ID" value="NZ_JACHGR010000007.1"/>
</dbReference>
<dbReference type="PANTHER" id="PTHR37426:SF1">
    <property type="entry name" value="RIBOSOMAL RNA LARGE SUBUNIT METHYLTRANSFERASE J"/>
    <property type="match status" value="1"/>
</dbReference>
<keyword evidence="3" id="KW-1185">Reference proteome</keyword>
<protein>
    <recommendedName>
        <fullName evidence="1">Ribosomal RNA large subunit methyltransferase J</fullName>
        <ecNumber evidence="1">2.1.1.266</ecNumber>
    </recommendedName>
    <alternativeName>
        <fullName evidence="1">23S rRNA (adenine(2030)-N6)-methyltransferase</fullName>
    </alternativeName>
    <alternativeName>
        <fullName evidence="1">23S rRNA m6A2030 methyltransferase</fullName>
    </alternativeName>
</protein>
<keyword evidence="1 2" id="KW-0808">Transferase</keyword>
<feature type="binding site" evidence="1">
    <location>
        <position position="19"/>
    </location>
    <ligand>
        <name>S-adenosyl-L-methionine</name>
        <dbReference type="ChEBI" id="CHEBI:59789"/>
    </ligand>
</feature>
<dbReference type="EC" id="2.1.1.266" evidence="1"/>
<reference evidence="2 3" key="1">
    <citation type="submission" date="2020-08" db="EMBL/GenBank/DDBJ databases">
        <title>Genomic Encyclopedia of Type Strains, Phase IV (KMG-IV): sequencing the most valuable type-strain genomes for metagenomic binning, comparative biology and taxonomic classification.</title>
        <authorList>
            <person name="Goeker M."/>
        </authorList>
    </citation>
    <scope>NUCLEOTIDE SEQUENCE [LARGE SCALE GENOMIC DNA]</scope>
    <source>
        <strain evidence="2 3">DSM 22975</strain>
    </source>
</reference>
<dbReference type="EMBL" id="JACHGR010000007">
    <property type="protein sequence ID" value="MBB6056392.1"/>
    <property type="molecule type" value="Genomic_DNA"/>
</dbReference>
<dbReference type="GO" id="GO:0036307">
    <property type="term" value="F:23S rRNA (adenine(2030)-N(6))-methyltransferase activity"/>
    <property type="evidence" value="ECO:0007669"/>
    <property type="project" value="UniProtKB-UniRule"/>
</dbReference>
<feature type="binding site" evidence="1">
    <location>
        <begin position="143"/>
        <end position="144"/>
    </location>
    <ligand>
        <name>S-adenosyl-L-methionine</name>
        <dbReference type="ChEBI" id="CHEBI:59789"/>
    </ligand>
</feature>